<gene>
    <name evidence="1" type="ORF">LCGC14_1415530</name>
</gene>
<evidence type="ECO:0000313" key="1">
    <source>
        <dbReference type="EMBL" id="KKM72929.1"/>
    </source>
</evidence>
<comment type="caution">
    <text evidence="1">The sequence shown here is derived from an EMBL/GenBank/DDBJ whole genome shotgun (WGS) entry which is preliminary data.</text>
</comment>
<proteinExistence type="predicted"/>
<sequence length="86" mass="9692">MPINAQQQADPAQQALGALQNSFDQQQFGMTTEEIDDLAQELGSTPSRIRQRLAKGPQERMRISQQLQARNAAKGRQRIRQTEAML</sequence>
<dbReference type="EMBL" id="LAZR01009383">
    <property type="protein sequence ID" value="KKM72929.1"/>
    <property type="molecule type" value="Genomic_DNA"/>
</dbReference>
<feature type="non-terminal residue" evidence="1">
    <location>
        <position position="86"/>
    </location>
</feature>
<name>A0A0F9JSY5_9ZZZZ</name>
<organism evidence="1">
    <name type="scientific">marine sediment metagenome</name>
    <dbReference type="NCBI Taxonomy" id="412755"/>
    <lineage>
        <taxon>unclassified sequences</taxon>
        <taxon>metagenomes</taxon>
        <taxon>ecological metagenomes</taxon>
    </lineage>
</organism>
<reference evidence="1" key="1">
    <citation type="journal article" date="2015" name="Nature">
        <title>Complex archaea that bridge the gap between prokaryotes and eukaryotes.</title>
        <authorList>
            <person name="Spang A."/>
            <person name="Saw J.H."/>
            <person name="Jorgensen S.L."/>
            <person name="Zaremba-Niedzwiedzka K."/>
            <person name="Martijn J."/>
            <person name="Lind A.E."/>
            <person name="van Eijk R."/>
            <person name="Schleper C."/>
            <person name="Guy L."/>
            <person name="Ettema T.J."/>
        </authorList>
    </citation>
    <scope>NUCLEOTIDE SEQUENCE</scope>
</reference>
<accession>A0A0F9JSY5</accession>
<dbReference type="AlphaFoldDB" id="A0A0F9JSY5"/>
<protein>
    <submittedName>
        <fullName evidence="1">Uncharacterized protein</fullName>
    </submittedName>
</protein>